<name>A0ABW9XAW2_9SPHN</name>
<sequence>MDSGKAIMEIGNVAHALDWQAAHAEKNGAPLTGRVVRAFNALLAGDTQVARRMRDWPGLSLEDAMPLRLAGGFHYLHLTGADARLVPVYSGALVDQGAVDAVIVAVAQTHDAALLPWFDGPPQTNEAGRSAGIMAGLLWLSGRVGPRFDLNEIGASAGANTMIDRYGYDLGGVRVGAMDSPVQIRPEWRGAPPPRADVRIERIAGCDLSPIDLTDPPAALRLKSYVWAEVSERMDRLDAVVALARQQRPDLTRADAADWVEQRLAAPQAEGVCRVLYHSIVWQYIPPAGRARISAAMAAAAARATPERPLAWVRLETNRQTFRHELRVGHWTGRNSGEAFLGTAHAHGAWVEWTGG</sequence>
<reference evidence="2" key="1">
    <citation type="submission" date="2020-01" db="EMBL/GenBank/DDBJ databases">
        <title>Sphingomonas sp. strain CSW-10.</title>
        <authorList>
            <person name="Chen W.-M."/>
        </authorList>
    </citation>
    <scope>NUCLEOTIDE SEQUENCE [LARGE SCALE GENOMIC DNA]</scope>
    <source>
        <strain evidence="2">FSY-8</strain>
    </source>
</reference>
<comment type="caution">
    <text evidence="1">The sequence shown here is derived from an EMBL/GenBank/DDBJ whole genome shotgun (WGS) entry which is preliminary data.</text>
</comment>
<keyword evidence="2" id="KW-1185">Reference proteome</keyword>
<evidence type="ECO:0000313" key="1">
    <source>
        <dbReference type="EMBL" id="NBC35666.1"/>
    </source>
</evidence>
<dbReference type="PIRSF" id="PIRSF012608">
    <property type="entry name" value="UCP012608"/>
    <property type="match status" value="1"/>
</dbReference>
<dbReference type="RefSeq" id="WP_161716912.1">
    <property type="nucleotide sequence ID" value="NZ_JAAAPO010000001.1"/>
</dbReference>
<gene>
    <name evidence="1" type="ORF">GTZ99_03750</name>
</gene>
<dbReference type="InterPro" id="IPR011200">
    <property type="entry name" value="UCP012608"/>
</dbReference>
<organism evidence="1 2">
    <name type="scientific">Novosphingobium ovatum</name>
    <dbReference type="NCBI Taxonomy" id="1908523"/>
    <lineage>
        <taxon>Bacteria</taxon>
        <taxon>Pseudomonadati</taxon>
        <taxon>Pseudomonadota</taxon>
        <taxon>Alphaproteobacteria</taxon>
        <taxon>Sphingomonadales</taxon>
        <taxon>Sphingomonadaceae</taxon>
        <taxon>Novosphingobium</taxon>
    </lineage>
</organism>
<accession>A0ABW9XAW2</accession>
<dbReference type="Proteomes" id="UP000753724">
    <property type="component" value="Unassembled WGS sequence"/>
</dbReference>
<dbReference type="EMBL" id="JAAAPO010000001">
    <property type="protein sequence ID" value="NBC35666.1"/>
    <property type="molecule type" value="Genomic_DNA"/>
</dbReference>
<evidence type="ECO:0000313" key="2">
    <source>
        <dbReference type="Proteomes" id="UP000753724"/>
    </source>
</evidence>
<protein>
    <submittedName>
        <fullName evidence="1">DUF2332 family protein</fullName>
    </submittedName>
</protein>
<proteinExistence type="predicted"/>
<dbReference type="Pfam" id="PF10094">
    <property type="entry name" value="DUF2332"/>
    <property type="match status" value="1"/>
</dbReference>